<organism evidence="2 3">
    <name type="scientific">Halovenus aranensis</name>
    <dbReference type="NCBI Taxonomy" id="890420"/>
    <lineage>
        <taxon>Archaea</taxon>
        <taxon>Methanobacteriati</taxon>
        <taxon>Methanobacteriota</taxon>
        <taxon>Stenosarchaea group</taxon>
        <taxon>Halobacteria</taxon>
        <taxon>Halobacteriales</taxon>
        <taxon>Haloarculaceae</taxon>
        <taxon>Halovenus</taxon>
    </lineage>
</organism>
<evidence type="ECO:0000256" key="1">
    <source>
        <dbReference type="SAM" id="MobiDB-lite"/>
    </source>
</evidence>
<dbReference type="AlphaFoldDB" id="A0A1G8ZZ58"/>
<sequence length="46" mass="5209">MNTNPGEGRRVERGSTLHHNITDQTIEKFSNTDEKTHHGTQFDTGL</sequence>
<proteinExistence type="predicted"/>
<reference evidence="2 3" key="1">
    <citation type="submission" date="2016-10" db="EMBL/GenBank/DDBJ databases">
        <authorList>
            <person name="de Groot N.N."/>
        </authorList>
    </citation>
    <scope>NUCLEOTIDE SEQUENCE [LARGE SCALE GENOMIC DNA]</scope>
    <source>
        <strain evidence="2 3">IBRC-M10015</strain>
    </source>
</reference>
<dbReference type="EMBL" id="FNFC01000042">
    <property type="protein sequence ID" value="SDK20227.1"/>
    <property type="molecule type" value="Genomic_DNA"/>
</dbReference>
<dbReference type="STRING" id="890420.SAMN05216226_1424"/>
<keyword evidence="3" id="KW-1185">Reference proteome</keyword>
<evidence type="ECO:0000313" key="3">
    <source>
        <dbReference type="Proteomes" id="UP000198856"/>
    </source>
</evidence>
<feature type="compositionally biased region" description="Polar residues" evidence="1">
    <location>
        <begin position="17"/>
        <end position="29"/>
    </location>
</feature>
<gene>
    <name evidence="2" type="ORF">SAMN05216226_1424</name>
</gene>
<dbReference type="Proteomes" id="UP000198856">
    <property type="component" value="Unassembled WGS sequence"/>
</dbReference>
<protein>
    <submittedName>
        <fullName evidence="2">Uncharacterized protein</fullName>
    </submittedName>
</protein>
<evidence type="ECO:0000313" key="2">
    <source>
        <dbReference type="EMBL" id="SDK20227.1"/>
    </source>
</evidence>
<feature type="region of interest" description="Disordered" evidence="1">
    <location>
        <begin position="1"/>
        <end position="46"/>
    </location>
</feature>
<name>A0A1G8ZZ58_9EURY</name>
<accession>A0A1G8ZZ58</accession>